<keyword evidence="2 4" id="KW-0238">DNA-binding</keyword>
<evidence type="ECO:0000256" key="2">
    <source>
        <dbReference type="ARBA" id="ARBA00023125"/>
    </source>
</evidence>
<evidence type="ECO:0000313" key="8">
    <source>
        <dbReference type="Proteomes" id="UP000252187"/>
    </source>
</evidence>
<evidence type="ECO:0000256" key="3">
    <source>
        <dbReference type="ARBA" id="ARBA00023163"/>
    </source>
</evidence>
<protein>
    <submittedName>
        <fullName evidence="7">TetR/AcrR family transcriptional regulator</fullName>
    </submittedName>
</protein>
<dbReference type="AlphaFoldDB" id="A0A365PCU9"/>
<dbReference type="PROSITE" id="PS50977">
    <property type="entry name" value="HTH_TETR_2"/>
    <property type="match status" value="1"/>
</dbReference>
<dbReference type="InterPro" id="IPR050109">
    <property type="entry name" value="HTH-type_TetR-like_transc_reg"/>
</dbReference>
<evidence type="ECO:0000256" key="4">
    <source>
        <dbReference type="PROSITE-ProRule" id="PRU00335"/>
    </source>
</evidence>
<evidence type="ECO:0000313" key="7">
    <source>
        <dbReference type="EMBL" id="RBA39492.1"/>
    </source>
</evidence>
<comment type="caution">
    <text evidence="7">The sequence shown here is derived from an EMBL/GenBank/DDBJ whole genome shotgun (WGS) entry which is preliminary data.</text>
</comment>
<dbReference type="Pfam" id="PF00440">
    <property type="entry name" value="TetR_N"/>
    <property type="match status" value="1"/>
</dbReference>
<name>A0A365PCU9_9ACTN</name>
<evidence type="ECO:0000256" key="1">
    <source>
        <dbReference type="ARBA" id="ARBA00023015"/>
    </source>
</evidence>
<dbReference type="GO" id="GO:0000976">
    <property type="term" value="F:transcription cis-regulatory region binding"/>
    <property type="evidence" value="ECO:0007669"/>
    <property type="project" value="TreeGrafter"/>
</dbReference>
<sequence>MHVYGRPSGGALGRRTSRRDEVGQVSATEPGSGDGVPRSADGDLTARARIRYAALELYSDHGEDRVSMRRVAARVGVTIGLIQHHFGTKEGLRRAVDELVVEQVVAALATVEHTGSAAEVVAARDAAVREMLERNPMLVKYINRALLEPDGRGAPLLESIVELTTREVDSLRRGGHASTRASDKVQVVRTLMGQVGELFLEPVVAGIWAQIGGDPDARPSIRIIVEGR</sequence>
<dbReference type="SUPFAM" id="SSF46689">
    <property type="entry name" value="Homeodomain-like"/>
    <property type="match status" value="1"/>
</dbReference>
<feature type="domain" description="HTH tetR-type" evidence="6">
    <location>
        <begin position="44"/>
        <end position="104"/>
    </location>
</feature>
<feature type="DNA-binding region" description="H-T-H motif" evidence="4">
    <location>
        <begin position="67"/>
        <end position="86"/>
    </location>
</feature>
<dbReference type="PANTHER" id="PTHR30055">
    <property type="entry name" value="HTH-TYPE TRANSCRIPTIONAL REGULATOR RUTR"/>
    <property type="match status" value="1"/>
</dbReference>
<evidence type="ECO:0000259" key="6">
    <source>
        <dbReference type="PROSITE" id="PS50977"/>
    </source>
</evidence>
<gene>
    <name evidence="7" type="ORF">DQ226_03405</name>
</gene>
<dbReference type="Gene3D" id="1.10.357.10">
    <property type="entry name" value="Tetracycline Repressor, domain 2"/>
    <property type="match status" value="1"/>
</dbReference>
<dbReference type="PANTHER" id="PTHR30055:SF234">
    <property type="entry name" value="HTH-TYPE TRANSCRIPTIONAL REGULATOR BETI"/>
    <property type="match status" value="1"/>
</dbReference>
<dbReference type="EMBL" id="QNTT01000005">
    <property type="protein sequence ID" value="RBA39492.1"/>
    <property type="molecule type" value="Genomic_DNA"/>
</dbReference>
<organism evidence="7 8">
    <name type="scientific">Dietzia maris</name>
    <dbReference type="NCBI Taxonomy" id="37915"/>
    <lineage>
        <taxon>Bacteria</taxon>
        <taxon>Bacillati</taxon>
        <taxon>Actinomycetota</taxon>
        <taxon>Actinomycetes</taxon>
        <taxon>Mycobacteriales</taxon>
        <taxon>Dietziaceae</taxon>
        <taxon>Dietzia</taxon>
    </lineage>
</organism>
<accession>A0A365PCU9</accession>
<dbReference type="InterPro" id="IPR009057">
    <property type="entry name" value="Homeodomain-like_sf"/>
</dbReference>
<feature type="region of interest" description="Disordered" evidence="5">
    <location>
        <begin position="1"/>
        <end position="41"/>
    </location>
</feature>
<evidence type="ECO:0000256" key="5">
    <source>
        <dbReference type="SAM" id="MobiDB-lite"/>
    </source>
</evidence>
<proteinExistence type="predicted"/>
<dbReference type="Proteomes" id="UP000252187">
    <property type="component" value="Unassembled WGS sequence"/>
</dbReference>
<keyword evidence="1" id="KW-0805">Transcription regulation</keyword>
<dbReference type="InterPro" id="IPR001647">
    <property type="entry name" value="HTH_TetR"/>
</dbReference>
<reference evidence="7 8" key="1">
    <citation type="submission" date="2018-06" db="EMBL/GenBank/DDBJ databases">
        <title>Whole genome sequencing of four bacterial strains from South Shetland trench revealing bio-synthetic gene clusters.</title>
        <authorList>
            <person name="Abdel-Mageed W.M."/>
            <person name="Lehri B."/>
            <person name="Jarmusch S.A."/>
            <person name="Miranda K."/>
            <person name="Goodfellow M."/>
            <person name="Jaspars M."/>
            <person name="Karlyshev A.V."/>
        </authorList>
    </citation>
    <scope>NUCLEOTIDE SEQUENCE [LARGE SCALE GENOMIC DNA]</scope>
    <source>
        <strain evidence="7 8">SST1</strain>
    </source>
</reference>
<keyword evidence="3" id="KW-0804">Transcription</keyword>
<dbReference type="GO" id="GO:0003700">
    <property type="term" value="F:DNA-binding transcription factor activity"/>
    <property type="evidence" value="ECO:0007669"/>
    <property type="project" value="TreeGrafter"/>
</dbReference>